<keyword evidence="4" id="KW-0067">ATP-binding</keyword>
<name>A0A8S9QH60_BRACR</name>
<evidence type="ECO:0000313" key="7">
    <source>
        <dbReference type="Proteomes" id="UP000712600"/>
    </source>
</evidence>
<dbReference type="AlphaFoldDB" id="A0A8S9QH60"/>
<evidence type="ECO:0008006" key="8">
    <source>
        <dbReference type="Google" id="ProtNLM"/>
    </source>
</evidence>
<accession>A0A8S9QH60</accession>
<evidence type="ECO:0000256" key="1">
    <source>
        <dbReference type="ARBA" id="ARBA00022679"/>
    </source>
</evidence>
<sequence>MILMKWVATCGSRDNLMITVDSKLEGNFKAEEVKMLLKLGMLCSQSNPENRPSMRHIVQYLEGNVPVPSISFDTTGFGMPNISNETHTDMSGLKPSVVSGFEHHMALIIESEISFAKLRRRYVTAWDHIFSDHIFSNNIFSNCLKMDLPEFPPRMFTLGEESAAIRSISYHSDDTKLFKTLCDCLTADKGVEIGSVHQVQGAWLWLDFKAGTFYSLFPAGHQEDDQQEPPMYALSQSSDPPARLGDNSLPIEVDDDEDEEDVMNQELDEHLFNSTESF</sequence>
<dbReference type="GO" id="GO:0016301">
    <property type="term" value="F:kinase activity"/>
    <property type="evidence" value="ECO:0007669"/>
    <property type="project" value="UniProtKB-KW"/>
</dbReference>
<dbReference type="EMBL" id="QGKX02001290">
    <property type="protein sequence ID" value="KAF3541146.1"/>
    <property type="molecule type" value="Genomic_DNA"/>
</dbReference>
<proteinExistence type="predicted"/>
<evidence type="ECO:0000256" key="4">
    <source>
        <dbReference type="ARBA" id="ARBA00022840"/>
    </source>
</evidence>
<dbReference type="InterPro" id="IPR052059">
    <property type="entry name" value="CR_Ser/Thr_kinase"/>
</dbReference>
<gene>
    <name evidence="6" type="ORF">F2Q69_00019319</name>
</gene>
<dbReference type="PANTHER" id="PTHR47973">
    <property type="entry name" value="CYSTEINE-RICH RECEPTOR-LIKE PROTEIN KINASE 3"/>
    <property type="match status" value="1"/>
</dbReference>
<evidence type="ECO:0000313" key="6">
    <source>
        <dbReference type="EMBL" id="KAF3541146.1"/>
    </source>
</evidence>
<organism evidence="6 7">
    <name type="scientific">Brassica cretica</name>
    <name type="common">Mustard</name>
    <dbReference type="NCBI Taxonomy" id="69181"/>
    <lineage>
        <taxon>Eukaryota</taxon>
        <taxon>Viridiplantae</taxon>
        <taxon>Streptophyta</taxon>
        <taxon>Embryophyta</taxon>
        <taxon>Tracheophyta</taxon>
        <taxon>Spermatophyta</taxon>
        <taxon>Magnoliopsida</taxon>
        <taxon>eudicotyledons</taxon>
        <taxon>Gunneridae</taxon>
        <taxon>Pentapetalae</taxon>
        <taxon>rosids</taxon>
        <taxon>malvids</taxon>
        <taxon>Brassicales</taxon>
        <taxon>Brassicaceae</taxon>
        <taxon>Brassiceae</taxon>
        <taxon>Brassica</taxon>
    </lineage>
</organism>
<protein>
    <recommendedName>
        <fullName evidence="8">Legume lectin domain-containing protein</fullName>
    </recommendedName>
</protein>
<feature type="region of interest" description="Disordered" evidence="5">
    <location>
        <begin position="223"/>
        <end position="261"/>
    </location>
</feature>
<dbReference type="Gene3D" id="1.10.510.10">
    <property type="entry name" value="Transferase(Phosphotransferase) domain 1"/>
    <property type="match status" value="1"/>
</dbReference>
<dbReference type="Proteomes" id="UP000712600">
    <property type="component" value="Unassembled WGS sequence"/>
</dbReference>
<keyword evidence="1" id="KW-0808">Transferase</keyword>
<keyword evidence="2" id="KW-0547">Nucleotide-binding</keyword>
<feature type="compositionally biased region" description="Acidic residues" evidence="5">
    <location>
        <begin position="252"/>
        <end position="261"/>
    </location>
</feature>
<dbReference type="GO" id="GO:0005524">
    <property type="term" value="F:ATP binding"/>
    <property type="evidence" value="ECO:0007669"/>
    <property type="project" value="UniProtKB-KW"/>
</dbReference>
<evidence type="ECO:0000256" key="3">
    <source>
        <dbReference type="ARBA" id="ARBA00022777"/>
    </source>
</evidence>
<evidence type="ECO:0000256" key="5">
    <source>
        <dbReference type="SAM" id="MobiDB-lite"/>
    </source>
</evidence>
<evidence type="ECO:0000256" key="2">
    <source>
        <dbReference type="ARBA" id="ARBA00022741"/>
    </source>
</evidence>
<comment type="caution">
    <text evidence="6">The sequence shown here is derived from an EMBL/GenBank/DDBJ whole genome shotgun (WGS) entry which is preliminary data.</text>
</comment>
<reference evidence="6" key="1">
    <citation type="submission" date="2019-12" db="EMBL/GenBank/DDBJ databases">
        <title>Genome sequencing and annotation of Brassica cretica.</title>
        <authorList>
            <person name="Studholme D.J."/>
            <person name="Sarris P."/>
        </authorList>
    </citation>
    <scope>NUCLEOTIDE SEQUENCE</scope>
    <source>
        <strain evidence="6">PFS-109/04</strain>
        <tissue evidence="6">Leaf</tissue>
    </source>
</reference>
<keyword evidence="3" id="KW-0418">Kinase</keyword>